<name>A0AAE0UL90_9TELE</name>
<feature type="coiled-coil region" evidence="1">
    <location>
        <begin position="311"/>
        <end position="345"/>
    </location>
</feature>
<dbReference type="EMBL" id="JAUCMX010000025">
    <property type="protein sequence ID" value="KAK3510390.1"/>
    <property type="molecule type" value="Genomic_DNA"/>
</dbReference>
<dbReference type="SUPFAM" id="SSF56219">
    <property type="entry name" value="DNase I-like"/>
    <property type="match status" value="1"/>
</dbReference>
<accession>A0AAE0UL90</accession>
<feature type="domain" description="Reverse transcriptase" evidence="2">
    <location>
        <begin position="292"/>
        <end position="485"/>
    </location>
</feature>
<protein>
    <recommendedName>
        <fullName evidence="2">Reverse transcriptase domain-containing protein</fullName>
    </recommendedName>
</protein>
<dbReference type="AlphaFoldDB" id="A0AAE0UL90"/>
<dbReference type="CDD" id="cd09076">
    <property type="entry name" value="L1-EN"/>
    <property type="match status" value="1"/>
</dbReference>
<dbReference type="InterPro" id="IPR000477">
    <property type="entry name" value="RT_dom"/>
</dbReference>
<sequence>MERRKVDILCVQETRWKGSKARSIGAGFKLFFYGVDSKRNGVGVVLKEEFVRNVLEVKRVSDRVMSLKLEIEGVMLNVVSGYAPQVGCELEEKERFWSELDEVMESIPTGERVVIGADFNGHLGEENTGDEEVMGKFGVKERNLEGQMVVDFAKRMDMAVVNTYFQKREEHRVTYKSGGRRTPVDYILCRRGNLKEISDCKVVVGESVARQHRMVVCRMTLMVCKTKRSKIEKKTKWWKLKKEECCEEFRQKLRQALGGQVVLPDDWETTAEVIRETGRKVLGVSSGRRKEDKETWWWNEEVQDSIQRKRLAKKKWDMDRTEENRQEYKELQRRVKREVSKAKQKAYDELYTRLDTREGEKELYRKSTTDAIFALRILMEKYRDGQRELHCVFVDLEKAYDRVPREELWYCMRKSGVAEKYVRVVQDMYERSRTVVRCAVGQTEEFKVEVGLHQGSALSPFLFAIVMDQWSGDQTGVSLDNDVCR</sequence>
<evidence type="ECO:0000259" key="2">
    <source>
        <dbReference type="PROSITE" id="PS50878"/>
    </source>
</evidence>
<comment type="caution">
    <text evidence="3">The sequence shown here is derived from an EMBL/GenBank/DDBJ whole genome shotgun (WGS) entry which is preliminary data.</text>
</comment>
<keyword evidence="1" id="KW-0175">Coiled coil</keyword>
<dbReference type="InterPro" id="IPR036691">
    <property type="entry name" value="Endo/exonu/phosph_ase_sf"/>
</dbReference>
<dbReference type="Pfam" id="PF00078">
    <property type="entry name" value="RVT_1"/>
    <property type="match status" value="1"/>
</dbReference>
<organism evidence="3 4">
    <name type="scientific">Hemibagrus guttatus</name>
    <dbReference type="NCBI Taxonomy" id="175788"/>
    <lineage>
        <taxon>Eukaryota</taxon>
        <taxon>Metazoa</taxon>
        <taxon>Chordata</taxon>
        <taxon>Craniata</taxon>
        <taxon>Vertebrata</taxon>
        <taxon>Euteleostomi</taxon>
        <taxon>Actinopterygii</taxon>
        <taxon>Neopterygii</taxon>
        <taxon>Teleostei</taxon>
        <taxon>Ostariophysi</taxon>
        <taxon>Siluriformes</taxon>
        <taxon>Bagridae</taxon>
        <taxon>Hemibagrus</taxon>
    </lineage>
</organism>
<dbReference type="InterPro" id="IPR005135">
    <property type="entry name" value="Endo/exonuclease/phosphatase"/>
</dbReference>
<dbReference type="Proteomes" id="UP001274896">
    <property type="component" value="Unassembled WGS sequence"/>
</dbReference>
<dbReference type="Gene3D" id="3.60.10.10">
    <property type="entry name" value="Endonuclease/exonuclease/phosphatase"/>
    <property type="match status" value="1"/>
</dbReference>
<evidence type="ECO:0000313" key="3">
    <source>
        <dbReference type="EMBL" id="KAK3510390.1"/>
    </source>
</evidence>
<dbReference type="Pfam" id="PF03372">
    <property type="entry name" value="Exo_endo_phos"/>
    <property type="match status" value="1"/>
</dbReference>
<evidence type="ECO:0000313" key="4">
    <source>
        <dbReference type="Proteomes" id="UP001274896"/>
    </source>
</evidence>
<dbReference type="PANTHER" id="PTHR23227:SF83">
    <property type="entry name" value="ENDONUCLEASE_EXONUCLEASE_PHOSPHATASE DOMAIN-CONTAINING PROTEIN"/>
    <property type="match status" value="1"/>
</dbReference>
<gene>
    <name evidence="3" type="ORF">QTP70_005863</name>
</gene>
<reference evidence="3" key="1">
    <citation type="submission" date="2023-06" db="EMBL/GenBank/DDBJ databases">
        <title>Male Hemibagrus guttatus genome.</title>
        <authorList>
            <person name="Bian C."/>
        </authorList>
    </citation>
    <scope>NUCLEOTIDE SEQUENCE</scope>
    <source>
        <strain evidence="3">Male_cb2023</strain>
        <tissue evidence="3">Muscle</tissue>
    </source>
</reference>
<evidence type="ECO:0000256" key="1">
    <source>
        <dbReference type="SAM" id="Coils"/>
    </source>
</evidence>
<dbReference type="GO" id="GO:0003824">
    <property type="term" value="F:catalytic activity"/>
    <property type="evidence" value="ECO:0007669"/>
    <property type="project" value="InterPro"/>
</dbReference>
<dbReference type="PANTHER" id="PTHR23227">
    <property type="entry name" value="BUCENTAUR RELATED"/>
    <property type="match status" value="1"/>
</dbReference>
<keyword evidence="4" id="KW-1185">Reference proteome</keyword>
<dbReference type="InterPro" id="IPR027124">
    <property type="entry name" value="Swc5/CFDP1/2"/>
</dbReference>
<dbReference type="PROSITE" id="PS50878">
    <property type="entry name" value="RT_POL"/>
    <property type="match status" value="1"/>
</dbReference>
<proteinExistence type="predicted"/>